<name>A0A367EB18_9ACTN</name>
<dbReference type="Pfam" id="PF19054">
    <property type="entry name" value="DUF5753"/>
    <property type="match status" value="1"/>
</dbReference>
<gene>
    <name evidence="2" type="ORF">DQ392_23980</name>
</gene>
<evidence type="ECO:0000313" key="2">
    <source>
        <dbReference type="EMBL" id="RCG15256.1"/>
    </source>
</evidence>
<accession>A0A367EB18</accession>
<dbReference type="Proteomes" id="UP000253507">
    <property type="component" value="Unassembled WGS sequence"/>
</dbReference>
<dbReference type="CDD" id="cd00093">
    <property type="entry name" value="HTH_XRE"/>
    <property type="match status" value="1"/>
</dbReference>
<evidence type="ECO:0000259" key="1">
    <source>
        <dbReference type="PROSITE" id="PS50943"/>
    </source>
</evidence>
<dbReference type="EMBL" id="QOIM01000041">
    <property type="protein sequence ID" value="RCG15256.1"/>
    <property type="molecule type" value="Genomic_DNA"/>
</dbReference>
<dbReference type="AlphaFoldDB" id="A0A367EB18"/>
<evidence type="ECO:0000313" key="3">
    <source>
        <dbReference type="Proteomes" id="UP000253507"/>
    </source>
</evidence>
<dbReference type="RefSeq" id="WP_114017783.1">
    <property type="nucleotide sequence ID" value="NZ_QOIM01000041.1"/>
</dbReference>
<protein>
    <submittedName>
        <fullName evidence="2">XRE family transcriptional regulator</fullName>
    </submittedName>
</protein>
<dbReference type="InterPro" id="IPR001387">
    <property type="entry name" value="Cro/C1-type_HTH"/>
</dbReference>
<sequence>MTAEQHVDGNPKADPKVSTLAYFGTELRIRREEAGLSQTTLGRRTFCTHSYVSRIESGSRVPSEEFAQRCDDALCTGGLFARLWPVVIEHAYPDWFRPFVDLEKDATCIWDFENQVVPGLLQTEEYVQAVFGGGRLPNAHELVAARMTRQSLLEQETPPEIWAVLDESVLRRAIGGPGVMGRQLEHLLACADNPRIVLQVLPFDTGAHAGLPGAFAGLTMHEGPDVVYVDGVVRGHVFADLADVKAARRAYDLLMADALSPKASLNLIAATAKEYLDDERSQSRQPNVAQEQL</sequence>
<dbReference type="InterPro" id="IPR010982">
    <property type="entry name" value="Lambda_DNA-bd_dom_sf"/>
</dbReference>
<feature type="domain" description="HTH cro/C1-type" evidence="1">
    <location>
        <begin position="27"/>
        <end position="80"/>
    </location>
</feature>
<keyword evidence="3" id="KW-1185">Reference proteome</keyword>
<dbReference type="GO" id="GO:0003677">
    <property type="term" value="F:DNA binding"/>
    <property type="evidence" value="ECO:0007669"/>
    <property type="project" value="InterPro"/>
</dbReference>
<dbReference type="OrthoDB" id="2897536at2"/>
<dbReference type="SMART" id="SM00530">
    <property type="entry name" value="HTH_XRE"/>
    <property type="match status" value="1"/>
</dbReference>
<comment type="caution">
    <text evidence="2">The sequence shown here is derived from an EMBL/GenBank/DDBJ whole genome shotgun (WGS) entry which is preliminary data.</text>
</comment>
<organism evidence="2 3">
    <name type="scientific">Streptomyces reniochalinae</name>
    <dbReference type="NCBI Taxonomy" id="2250578"/>
    <lineage>
        <taxon>Bacteria</taxon>
        <taxon>Bacillati</taxon>
        <taxon>Actinomycetota</taxon>
        <taxon>Actinomycetes</taxon>
        <taxon>Kitasatosporales</taxon>
        <taxon>Streptomycetaceae</taxon>
        <taxon>Streptomyces</taxon>
    </lineage>
</organism>
<dbReference type="Gene3D" id="1.10.260.40">
    <property type="entry name" value="lambda repressor-like DNA-binding domains"/>
    <property type="match status" value="1"/>
</dbReference>
<reference evidence="2 3" key="1">
    <citation type="submission" date="2018-06" db="EMBL/GenBank/DDBJ databases">
        <title>Streptomyces reniochalinae sp. nov. and Streptomyces diacarnus sp. nov. from marine sponges.</title>
        <authorList>
            <person name="Li L."/>
        </authorList>
    </citation>
    <scope>NUCLEOTIDE SEQUENCE [LARGE SCALE GENOMIC DNA]</scope>
    <source>
        <strain evidence="2 3">LHW50302</strain>
    </source>
</reference>
<dbReference type="InterPro" id="IPR043917">
    <property type="entry name" value="DUF5753"/>
</dbReference>
<dbReference type="Pfam" id="PF13560">
    <property type="entry name" value="HTH_31"/>
    <property type="match status" value="1"/>
</dbReference>
<dbReference type="SUPFAM" id="SSF47413">
    <property type="entry name" value="lambda repressor-like DNA-binding domains"/>
    <property type="match status" value="1"/>
</dbReference>
<proteinExistence type="predicted"/>
<dbReference type="PROSITE" id="PS50943">
    <property type="entry name" value="HTH_CROC1"/>
    <property type="match status" value="1"/>
</dbReference>